<evidence type="ECO:0000256" key="4">
    <source>
        <dbReference type="ARBA" id="ARBA00022989"/>
    </source>
</evidence>
<feature type="transmembrane region" description="Helical" evidence="6">
    <location>
        <begin position="39"/>
        <end position="60"/>
    </location>
</feature>
<dbReference type="PANTHER" id="PTHR22911">
    <property type="entry name" value="ACYL-MALONYL CONDENSING ENZYME-RELATED"/>
    <property type="match status" value="1"/>
</dbReference>
<dbReference type="GO" id="GO:0016020">
    <property type="term" value="C:membrane"/>
    <property type="evidence" value="ECO:0007669"/>
    <property type="project" value="UniProtKB-SubCell"/>
</dbReference>
<feature type="transmembrane region" description="Helical" evidence="6">
    <location>
        <begin position="242"/>
        <end position="258"/>
    </location>
</feature>
<evidence type="ECO:0000256" key="5">
    <source>
        <dbReference type="ARBA" id="ARBA00023136"/>
    </source>
</evidence>
<feature type="transmembrane region" description="Helical" evidence="6">
    <location>
        <begin position="124"/>
        <end position="142"/>
    </location>
</feature>
<evidence type="ECO:0000256" key="3">
    <source>
        <dbReference type="ARBA" id="ARBA00022692"/>
    </source>
</evidence>
<comment type="subcellular location">
    <subcellularLocation>
        <location evidence="1">Membrane</location>
        <topology evidence="1">Multi-pass membrane protein</topology>
    </subcellularLocation>
</comment>
<feature type="domain" description="EamA" evidence="7">
    <location>
        <begin position="8"/>
        <end position="141"/>
    </location>
</feature>
<feature type="transmembrane region" description="Helical" evidence="6">
    <location>
        <begin position="179"/>
        <end position="199"/>
    </location>
</feature>
<dbReference type="RefSeq" id="WP_157706263.1">
    <property type="nucleotide sequence ID" value="NZ_CP034348.1"/>
</dbReference>
<evidence type="ECO:0000256" key="6">
    <source>
        <dbReference type="SAM" id="Phobius"/>
    </source>
</evidence>
<dbReference type="SUPFAM" id="SSF103481">
    <property type="entry name" value="Multidrug resistance efflux transporter EmrE"/>
    <property type="match status" value="2"/>
</dbReference>
<evidence type="ECO:0000256" key="1">
    <source>
        <dbReference type="ARBA" id="ARBA00004141"/>
    </source>
</evidence>
<feature type="transmembrane region" description="Helical" evidence="6">
    <location>
        <begin position="211"/>
        <end position="230"/>
    </location>
</feature>
<accession>A0A6I6IYD7</accession>
<feature type="transmembrane region" description="Helical" evidence="6">
    <location>
        <begin position="7"/>
        <end position="27"/>
    </location>
</feature>
<proteinExistence type="inferred from homology"/>
<keyword evidence="9" id="KW-1185">Reference proteome</keyword>
<dbReference type="PROSITE" id="PS51257">
    <property type="entry name" value="PROKAR_LIPOPROTEIN"/>
    <property type="match status" value="1"/>
</dbReference>
<feature type="transmembrane region" description="Helical" evidence="6">
    <location>
        <begin position="264"/>
        <end position="282"/>
    </location>
</feature>
<sequence length="300" mass="32734">MVRSDNLTGALLMMASMACFVLNDTFMKLMAGQIPLNQLLFLRGLLTSLAVAVMAWRMRGLIVRPPRRDRRLIVWRTLSEVGAAYFFLTALFNMPLANITAILAALPLTVTLGAAIAYREPIGWRRMLAIIVGFGGVMLIVRPGTDGFTFYSLYGLAAVACVTMRDLTTRGLSKETPSIFVTLINSVAVMVVFGLASLLEPWAEMDLRAAALTTGAAVLIIGGYLFSIMVMRVGEISFVAPFRYSGLIFALGLGWLAFGDWPDPLTLLGAGIVMGSGLFTLYREAKLGRKTRASRALRRH</sequence>
<name>A0A6I6IYD7_9RHOB</name>
<keyword evidence="4 6" id="KW-1133">Transmembrane helix</keyword>
<dbReference type="AlphaFoldDB" id="A0A6I6IYD7"/>
<dbReference type="Pfam" id="PF00892">
    <property type="entry name" value="EamA"/>
    <property type="match status" value="1"/>
</dbReference>
<dbReference type="InterPro" id="IPR037185">
    <property type="entry name" value="EmrE-like"/>
</dbReference>
<feature type="transmembrane region" description="Helical" evidence="6">
    <location>
        <begin position="148"/>
        <end position="167"/>
    </location>
</feature>
<dbReference type="EMBL" id="CP034348">
    <property type="protein sequence ID" value="QGX97628.1"/>
    <property type="molecule type" value="Genomic_DNA"/>
</dbReference>
<feature type="transmembrane region" description="Helical" evidence="6">
    <location>
        <begin position="98"/>
        <end position="117"/>
    </location>
</feature>
<evidence type="ECO:0000256" key="2">
    <source>
        <dbReference type="ARBA" id="ARBA00009853"/>
    </source>
</evidence>
<dbReference type="KEGG" id="rom:EI983_04770"/>
<gene>
    <name evidence="8" type="ORF">EI983_04770</name>
</gene>
<dbReference type="Proteomes" id="UP000428330">
    <property type="component" value="Chromosome"/>
</dbReference>
<keyword evidence="5 6" id="KW-0472">Membrane</keyword>
<reference evidence="9" key="1">
    <citation type="submission" date="2018-12" db="EMBL/GenBank/DDBJ databases">
        <title>Complete genome sequence of Roseovarius sp. MME-070.</title>
        <authorList>
            <person name="Nam Y.-D."/>
            <person name="Kang J."/>
            <person name="Chung W.-H."/>
            <person name="Park Y.S."/>
        </authorList>
    </citation>
    <scope>NUCLEOTIDE SEQUENCE [LARGE SCALE GENOMIC DNA]</scope>
    <source>
        <strain evidence="9">MME-070</strain>
    </source>
</reference>
<evidence type="ECO:0000313" key="9">
    <source>
        <dbReference type="Proteomes" id="UP000428330"/>
    </source>
</evidence>
<dbReference type="PANTHER" id="PTHR22911:SF6">
    <property type="entry name" value="SOLUTE CARRIER FAMILY 35 MEMBER G1"/>
    <property type="match status" value="1"/>
</dbReference>
<dbReference type="InterPro" id="IPR000620">
    <property type="entry name" value="EamA_dom"/>
</dbReference>
<evidence type="ECO:0000259" key="7">
    <source>
        <dbReference type="Pfam" id="PF00892"/>
    </source>
</evidence>
<feature type="transmembrane region" description="Helical" evidence="6">
    <location>
        <begin position="72"/>
        <end position="92"/>
    </location>
</feature>
<dbReference type="OrthoDB" id="7165334at2"/>
<organism evidence="8 9">
    <name type="scientific">Roseovarius faecimaris</name>
    <dbReference type="NCBI Taxonomy" id="2494550"/>
    <lineage>
        <taxon>Bacteria</taxon>
        <taxon>Pseudomonadati</taxon>
        <taxon>Pseudomonadota</taxon>
        <taxon>Alphaproteobacteria</taxon>
        <taxon>Rhodobacterales</taxon>
        <taxon>Roseobacteraceae</taxon>
        <taxon>Roseovarius</taxon>
    </lineage>
</organism>
<protein>
    <submittedName>
        <fullName evidence="8">DMT family transporter</fullName>
    </submittedName>
</protein>
<evidence type="ECO:0000313" key="8">
    <source>
        <dbReference type="EMBL" id="QGX97628.1"/>
    </source>
</evidence>
<comment type="similarity">
    <text evidence="2">Belongs to the drug/metabolite transporter (DMT) superfamily. 10 TMS drug/metabolite exporter (DME) (TC 2.A.7.3) family.</text>
</comment>
<keyword evidence="3 6" id="KW-0812">Transmembrane</keyword>